<accession>A0AA88ALK9</accession>
<feature type="region of interest" description="Disordered" evidence="1">
    <location>
        <begin position="13"/>
        <end position="79"/>
    </location>
</feature>
<evidence type="ECO:0000256" key="1">
    <source>
        <dbReference type="SAM" id="MobiDB-lite"/>
    </source>
</evidence>
<gene>
    <name evidence="2" type="ORF">TIFTF001_024095</name>
</gene>
<dbReference type="AlphaFoldDB" id="A0AA88ALK9"/>
<proteinExistence type="predicted"/>
<protein>
    <submittedName>
        <fullName evidence="2">Uncharacterized protein</fullName>
    </submittedName>
</protein>
<name>A0AA88ALK9_FICCA</name>
<organism evidence="2 3">
    <name type="scientific">Ficus carica</name>
    <name type="common">Common fig</name>
    <dbReference type="NCBI Taxonomy" id="3494"/>
    <lineage>
        <taxon>Eukaryota</taxon>
        <taxon>Viridiplantae</taxon>
        <taxon>Streptophyta</taxon>
        <taxon>Embryophyta</taxon>
        <taxon>Tracheophyta</taxon>
        <taxon>Spermatophyta</taxon>
        <taxon>Magnoliopsida</taxon>
        <taxon>eudicotyledons</taxon>
        <taxon>Gunneridae</taxon>
        <taxon>Pentapetalae</taxon>
        <taxon>rosids</taxon>
        <taxon>fabids</taxon>
        <taxon>Rosales</taxon>
        <taxon>Moraceae</taxon>
        <taxon>Ficeae</taxon>
        <taxon>Ficus</taxon>
    </lineage>
</organism>
<keyword evidence="3" id="KW-1185">Reference proteome</keyword>
<comment type="caution">
    <text evidence="2">The sequence shown here is derived from an EMBL/GenBank/DDBJ whole genome shotgun (WGS) entry which is preliminary data.</text>
</comment>
<evidence type="ECO:0000313" key="2">
    <source>
        <dbReference type="EMBL" id="GMN54979.1"/>
    </source>
</evidence>
<reference evidence="2" key="1">
    <citation type="submission" date="2023-07" db="EMBL/GenBank/DDBJ databases">
        <title>draft genome sequence of fig (Ficus carica).</title>
        <authorList>
            <person name="Takahashi T."/>
            <person name="Nishimura K."/>
        </authorList>
    </citation>
    <scope>NUCLEOTIDE SEQUENCE</scope>
</reference>
<evidence type="ECO:0000313" key="3">
    <source>
        <dbReference type="Proteomes" id="UP001187192"/>
    </source>
</evidence>
<feature type="compositionally biased region" description="Gly residues" evidence="1">
    <location>
        <begin position="55"/>
        <end position="65"/>
    </location>
</feature>
<sequence length="79" mass="8088">MFVCAISLGKRPIAKSEHPGAGAWGGGEAGVGRRRGEERKEKREKGEERERVVAGGRGWVAGVGSGTPASVAGDGEDLG</sequence>
<dbReference type="EMBL" id="BTGU01000054">
    <property type="protein sequence ID" value="GMN54979.1"/>
    <property type="molecule type" value="Genomic_DNA"/>
</dbReference>
<feature type="compositionally biased region" description="Basic and acidic residues" evidence="1">
    <location>
        <begin position="34"/>
        <end position="52"/>
    </location>
</feature>
<dbReference type="Proteomes" id="UP001187192">
    <property type="component" value="Unassembled WGS sequence"/>
</dbReference>